<dbReference type="InterPro" id="IPR044851">
    <property type="entry name" value="Wax_synthase"/>
</dbReference>
<protein>
    <recommendedName>
        <fullName evidence="11">Wax synthase domain-containing protein</fullName>
    </recommendedName>
</protein>
<organism evidence="12 13">
    <name type="scientific">Ilex paraguariensis</name>
    <name type="common">yerba mate</name>
    <dbReference type="NCBI Taxonomy" id="185542"/>
    <lineage>
        <taxon>Eukaryota</taxon>
        <taxon>Viridiplantae</taxon>
        <taxon>Streptophyta</taxon>
        <taxon>Embryophyta</taxon>
        <taxon>Tracheophyta</taxon>
        <taxon>Spermatophyta</taxon>
        <taxon>Magnoliopsida</taxon>
        <taxon>eudicotyledons</taxon>
        <taxon>Gunneridae</taxon>
        <taxon>Pentapetalae</taxon>
        <taxon>asterids</taxon>
        <taxon>campanulids</taxon>
        <taxon>Aquifoliales</taxon>
        <taxon>Aquifoliaceae</taxon>
        <taxon>Ilex</taxon>
    </lineage>
</organism>
<evidence type="ECO:0000256" key="4">
    <source>
        <dbReference type="ARBA" id="ARBA00022692"/>
    </source>
</evidence>
<dbReference type="EMBL" id="CAUOFW020004392">
    <property type="protein sequence ID" value="CAK9165475.1"/>
    <property type="molecule type" value="Genomic_DNA"/>
</dbReference>
<evidence type="ECO:0000256" key="8">
    <source>
        <dbReference type="ARBA" id="ARBA00023315"/>
    </source>
</evidence>
<evidence type="ECO:0000313" key="12">
    <source>
        <dbReference type="EMBL" id="CAK9165475.1"/>
    </source>
</evidence>
<dbReference type="AlphaFoldDB" id="A0ABC8TDB2"/>
<dbReference type="GO" id="GO:0006629">
    <property type="term" value="P:lipid metabolic process"/>
    <property type="evidence" value="ECO:0007669"/>
    <property type="project" value="UniProtKB-KW"/>
</dbReference>
<name>A0ABC8TDB2_9AQUA</name>
<evidence type="ECO:0000256" key="5">
    <source>
        <dbReference type="ARBA" id="ARBA00022989"/>
    </source>
</evidence>
<dbReference type="PANTHER" id="PTHR31595">
    <property type="entry name" value="LONG-CHAIN-ALCOHOL O-FATTY-ACYLTRANSFERASE 3-RELATED"/>
    <property type="match status" value="1"/>
</dbReference>
<feature type="region of interest" description="Disordered" evidence="9">
    <location>
        <begin position="106"/>
        <end position="178"/>
    </location>
</feature>
<sequence length="407" mass="45919">MDSELFNFIKVWITAITSLVYCYYVVSLIPRGIIRLLSLLPIIYLFCILPLNISSFNLCGPTIFYLVWLGNFKLILFSFGQGPLSPQPPLSLLHFISVALFPIKTKQDPSPKSHPNAQKNTDPSLKSSQNAKTSSDPSLKSPQNAKRSSDPSLQSPATAKSNKNPSANSNSSPDPDSKFDKSLGRKALFVLKVVLLAVIIRVYDYRQDLHPYVILALYCCHLYLAVELVLAITAAPLRAILGFEIEPQFNEPYLATSLQDFWGRRWNLMVTSILRPTVFYRVRRISTRVVGKLWGLQVAYLASFLVSGLMHEIIYFYLTRVSPTWEVTWFFVLHGVCTGVEVAAKTAVNGRFRLHRAVSGPLTLAFVAVTGAWLFFPQIIRNGVDLKVIREYEELVSFVREKLSFNF</sequence>
<feature type="transmembrane region" description="Helical" evidence="10">
    <location>
        <begin position="209"/>
        <end position="232"/>
    </location>
</feature>
<reference evidence="12 13" key="1">
    <citation type="submission" date="2024-02" db="EMBL/GenBank/DDBJ databases">
        <authorList>
            <person name="Vignale AGUSTIN F."/>
            <person name="Sosa J E."/>
            <person name="Modenutti C."/>
        </authorList>
    </citation>
    <scope>NUCLEOTIDE SEQUENCE [LARGE SCALE GENOMIC DNA]</scope>
</reference>
<evidence type="ECO:0000256" key="7">
    <source>
        <dbReference type="ARBA" id="ARBA00023136"/>
    </source>
</evidence>
<keyword evidence="8" id="KW-0012">Acyltransferase</keyword>
<feature type="transmembrane region" description="Helical" evidence="10">
    <location>
        <begin position="7"/>
        <end position="26"/>
    </location>
</feature>
<feature type="transmembrane region" description="Helical" evidence="10">
    <location>
        <begin position="360"/>
        <end position="380"/>
    </location>
</feature>
<evidence type="ECO:0000256" key="9">
    <source>
        <dbReference type="SAM" id="MobiDB-lite"/>
    </source>
</evidence>
<proteinExistence type="inferred from homology"/>
<feature type="compositionally biased region" description="Low complexity" evidence="9">
    <location>
        <begin position="160"/>
        <end position="174"/>
    </location>
</feature>
<keyword evidence="3" id="KW-0808">Transferase</keyword>
<accession>A0ABC8TDB2</accession>
<comment type="subcellular location">
    <subcellularLocation>
        <location evidence="1">Membrane</location>
        <topology evidence="1">Multi-pass membrane protein</topology>
    </subcellularLocation>
</comment>
<comment type="similarity">
    <text evidence="2">Belongs to the wax synthase family.</text>
</comment>
<feature type="transmembrane region" description="Helical" evidence="10">
    <location>
        <begin position="32"/>
        <end position="51"/>
    </location>
</feature>
<evidence type="ECO:0000256" key="6">
    <source>
        <dbReference type="ARBA" id="ARBA00023098"/>
    </source>
</evidence>
<gene>
    <name evidence="12" type="ORF">ILEXP_LOCUS34642</name>
</gene>
<feature type="domain" description="Wax synthase" evidence="11">
    <location>
        <begin position="246"/>
        <end position="332"/>
    </location>
</feature>
<evidence type="ECO:0000256" key="10">
    <source>
        <dbReference type="SAM" id="Phobius"/>
    </source>
</evidence>
<dbReference type="Proteomes" id="UP001642360">
    <property type="component" value="Unassembled WGS sequence"/>
</dbReference>
<evidence type="ECO:0000256" key="3">
    <source>
        <dbReference type="ARBA" id="ARBA00022679"/>
    </source>
</evidence>
<evidence type="ECO:0000313" key="13">
    <source>
        <dbReference type="Proteomes" id="UP001642360"/>
    </source>
</evidence>
<dbReference type="PIRSF" id="PIRSF037006">
    <property type="entry name" value="Wax_synthase"/>
    <property type="match status" value="1"/>
</dbReference>
<dbReference type="PANTHER" id="PTHR31595:SF70">
    <property type="entry name" value="LONG-CHAIN-ALCOHOL O-FATTY-ACYLTRANSFERASE 3-RELATED"/>
    <property type="match status" value="1"/>
</dbReference>
<keyword evidence="6" id="KW-0443">Lipid metabolism</keyword>
<feature type="transmembrane region" description="Helical" evidence="10">
    <location>
        <begin position="329"/>
        <end position="348"/>
    </location>
</feature>
<feature type="transmembrane region" description="Helical" evidence="10">
    <location>
        <begin position="187"/>
        <end position="203"/>
    </location>
</feature>
<dbReference type="GO" id="GO:0016020">
    <property type="term" value="C:membrane"/>
    <property type="evidence" value="ECO:0007669"/>
    <property type="project" value="UniProtKB-SubCell"/>
</dbReference>
<keyword evidence="7 10" id="KW-0472">Membrane</keyword>
<dbReference type="InterPro" id="IPR017088">
    <property type="entry name" value="Wax_synthase_Magnoliopsida"/>
</dbReference>
<feature type="compositionally biased region" description="Polar residues" evidence="9">
    <location>
        <begin position="112"/>
        <end position="159"/>
    </location>
</feature>
<dbReference type="InterPro" id="IPR032805">
    <property type="entry name" value="Wax_synthase_dom"/>
</dbReference>
<evidence type="ECO:0000256" key="2">
    <source>
        <dbReference type="ARBA" id="ARBA00007282"/>
    </source>
</evidence>
<comment type="caution">
    <text evidence="12">The sequence shown here is derived from an EMBL/GenBank/DDBJ whole genome shotgun (WGS) entry which is preliminary data.</text>
</comment>
<keyword evidence="13" id="KW-1185">Reference proteome</keyword>
<feature type="transmembrane region" description="Helical" evidence="10">
    <location>
        <begin position="293"/>
        <end position="317"/>
    </location>
</feature>
<evidence type="ECO:0000256" key="1">
    <source>
        <dbReference type="ARBA" id="ARBA00004141"/>
    </source>
</evidence>
<keyword evidence="5 10" id="KW-1133">Transmembrane helix</keyword>
<keyword evidence="4 10" id="KW-0812">Transmembrane</keyword>
<evidence type="ECO:0000259" key="11">
    <source>
        <dbReference type="Pfam" id="PF13813"/>
    </source>
</evidence>
<dbReference type="Pfam" id="PF13813">
    <property type="entry name" value="MBOAT_2"/>
    <property type="match status" value="1"/>
</dbReference>
<dbReference type="GO" id="GO:0016746">
    <property type="term" value="F:acyltransferase activity"/>
    <property type="evidence" value="ECO:0007669"/>
    <property type="project" value="UniProtKB-KW"/>
</dbReference>